<dbReference type="Pfam" id="PF00170">
    <property type="entry name" value="bZIP_1"/>
    <property type="match status" value="1"/>
</dbReference>
<feature type="region of interest" description="Disordered" evidence="1">
    <location>
        <begin position="1"/>
        <end position="68"/>
    </location>
</feature>
<dbReference type="SMART" id="SM00338">
    <property type="entry name" value="BRLZ"/>
    <property type="match status" value="1"/>
</dbReference>
<accession>A0ABQ8Y1K0</accession>
<feature type="domain" description="BZIP" evidence="2">
    <location>
        <begin position="50"/>
        <end position="113"/>
    </location>
</feature>
<organism evidence="3 4">
    <name type="scientific">Anaeramoeba flamelloides</name>
    <dbReference type="NCBI Taxonomy" id="1746091"/>
    <lineage>
        <taxon>Eukaryota</taxon>
        <taxon>Metamonada</taxon>
        <taxon>Anaeramoebidae</taxon>
        <taxon>Anaeramoeba</taxon>
    </lineage>
</organism>
<evidence type="ECO:0000313" key="4">
    <source>
        <dbReference type="Proteomes" id="UP001150062"/>
    </source>
</evidence>
<dbReference type="SUPFAM" id="SSF57959">
    <property type="entry name" value="Leucine zipper domain"/>
    <property type="match status" value="1"/>
</dbReference>
<reference evidence="3" key="1">
    <citation type="submission" date="2022-08" db="EMBL/GenBank/DDBJ databases">
        <title>Novel sulfate-reducing endosymbionts in the free-living metamonad Anaeramoeba.</title>
        <authorList>
            <person name="Jerlstrom-Hultqvist J."/>
            <person name="Cepicka I."/>
            <person name="Gallot-Lavallee L."/>
            <person name="Salas-Leiva D."/>
            <person name="Curtis B.A."/>
            <person name="Zahonova K."/>
            <person name="Pipaliya S."/>
            <person name="Dacks J."/>
            <person name="Roger A.J."/>
        </authorList>
    </citation>
    <scope>NUCLEOTIDE SEQUENCE</scope>
    <source>
        <strain evidence="3">Schooner1</strain>
    </source>
</reference>
<proteinExistence type="predicted"/>
<protein>
    <submittedName>
        <fullName evidence="3">Bzip-type transcription factor-related</fullName>
    </submittedName>
</protein>
<sequence length="249" mass="29633">MSTKTRKRQIITVSRRTSTKTKNARRRMLTEQKNTNKATSQTKSPTKNVGTNKNHRKERNRINARKFRERRKIYVEQLEKETKTLKEQNSNLNSQLEKVQNENEELRVLIEQLQKNNSSVQSVREQKEQKEQKEERQEQTEDKNEQVQAEAKSEEVQVEVEAVLSSNDIYEIDSPTPNNFYEDLEMNLQSAIHDFQRVGLFEDDFSLQIDQQENEKKPNLKNNDYLSQYNQWLLNLNDNSQNDNSQFFM</sequence>
<evidence type="ECO:0000259" key="2">
    <source>
        <dbReference type="PROSITE" id="PS50217"/>
    </source>
</evidence>
<dbReference type="InterPro" id="IPR004827">
    <property type="entry name" value="bZIP"/>
</dbReference>
<gene>
    <name evidence="3" type="ORF">M0813_03226</name>
</gene>
<evidence type="ECO:0000256" key="1">
    <source>
        <dbReference type="SAM" id="MobiDB-lite"/>
    </source>
</evidence>
<dbReference type="Proteomes" id="UP001150062">
    <property type="component" value="Unassembled WGS sequence"/>
</dbReference>
<feature type="compositionally biased region" description="Basic and acidic residues" evidence="1">
    <location>
        <begin position="124"/>
        <end position="154"/>
    </location>
</feature>
<keyword evidence="4" id="KW-1185">Reference proteome</keyword>
<dbReference type="InterPro" id="IPR046347">
    <property type="entry name" value="bZIP_sf"/>
</dbReference>
<dbReference type="EMBL" id="JAOAOG010000234">
    <property type="protein sequence ID" value="KAJ6237993.1"/>
    <property type="molecule type" value="Genomic_DNA"/>
</dbReference>
<dbReference type="PROSITE" id="PS50217">
    <property type="entry name" value="BZIP"/>
    <property type="match status" value="1"/>
</dbReference>
<name>A0ABQ8Y1K0_9EUKA</name>
<feature type="compositionally biased region" description="Polar residues" evidence="1">
    <location>
        <begin position="31"/>
        <end position="52"/>
    </location>
</feature>
<dbReference type="Gene3D" id="1.20.5.170">
    <property type="match status" value="1"/>
</dbReference>
<feature type="region of interest" description="Disordered" evidence="1">
    <location>
        <begin position="116"/>
        <end position="154"/>
    </location>
</feature>
<feature type="compositionally biased region" description="Basic residues" evidence="1">
    <location>
        <begin position="17"/>
        <end position="27"/>
    </location>
</feature>
<comment type="caution">
    <text evidence="3">The sequence shown here is derived from an EMBL/GenBank/DDBJ whole genome shotgun (WGS) entry which is preliminary data.</text>
</comment>
<evidence type="ECO:0000313" key="3">
    <source>
        <dbReference type="EMBL" id="KAJ6237993.1"/>
    </source>
</evidence>
<feature type="compositionally biased region" description="Basic residues" evidence="1">
    <location>
        <begin position="53"/>
        <end position="68"/>
    </location>
</feature>